<sequence length="354" mass="38785">MHLPQSDGKFRLQSPDSVPVMMGAADLALIQQMAADLPDQARLLEIGPWLGGVSQHLADHGTLHVVDHFRWSAQNAQNHPDLLPVGASFRPLFERHLQTQGKAARLSECDISAFEWTGGALDFCLIDAPRNREDLWLCLRQVLSALTETGVVLIKHGLNPAHLDMMALIEVLITHQVLELVLTGQPGWCNIAVLRRGEAGTELPTKAELALWLKTPCNIKRLPKDGPPERALLMMAHLAELAAVGETTAAFAALRQQRPDAALLAAWILLEPGIAPNTAETGAFAAFADLVEYHHSADQKINWAPPDHSLAWALRHCWCAYVANQNGQAFALFEIVAAFEAGRIRDLLPKETAK</sequence>
<dbReference type="AlphaFoldDB" id="A0A1G5REW0"/>
<dbReference type="STRING" id="1156985.SAMN04488118_1133"/>
<protein>
    <recommendedName>
        <fullName evidence="3">Methyltransferase domain-containing protein</fullName>
    </recommendedName>
</protein>
<evidence type="ECO:0000313" key="1">
    <source>
        <dbReference type="EMBL" id="SCZ71819.1"/>
    </source>
</evidence>
<dbReference type="SUPFAM" id="SSF53335">
    <property type="entry name" value="S-adenosyl-L-methionine-dependent methyltransferases"/>
    <property type="match status" value="1"/>
</dbReference>
<dbReference type="EMBL" id="FMWG01000013">
    <property type="protein sequence ID" value="SCZ71819.1"/>
    <property type="molecule type" value="Genomic_DNA"/>
</dbReference>
<gene>
    <name evidence="1" type="ORF">SAMN04488118_1133</name>
</gene>
<organism evidence="1 2">
    <name type="scientific">Epibacterium ulvae</name>
    <dbReference type="NCBI Taxonomy" id="1156985"/>
    <lineage>
        <taxon>Bacteria</taxon>
        <taxon>Pseudomonadati</taxon>
        <taxon>Pseudomonadota</taxon>
        <taxon>Alphaproteobacteria</taxon>
        <taxon>Rhodobacterales</taxon>
        <taxon>Roseobacteraceae</taxon>
        <taxon>Epibacterium</taxon>
    </lineage>
</organism>
<reference evidence="1 2" key="1">
    <citation type="submission" date="2016-10" db="EMBL/GenBank/DDBJ databases">
        <authorList>
            <person name="de Groot N.N."/>
        </authorList>
    </citation>
    <scope>NUCLEOTIDE SEQUENCE [LARGE SCALE GENOMIC DNA]</scope>
    <source>
        <strain evidence="1 2">U95</strain>
    </source>
</reference>
<evidence type="ECO:0000313" key="2">
    <source>
        <dbReference type="Proteomes" id="UP000198767"/>
    </source>
</evidence>
<dbReference type="Proteomes" id="UP000198767">
    <property type="component" value="Unassembled WGS sequence"/>
</dbReference>
<accession>A0A1G5REW0</accession>
<name>A0A1G5REW0_9RHOB</name>
<evidence type="ECO:0008006" key="3">
    <source>
        <dbReference type="Google" id="ProtNLM"/>
    </source>
</evidence>
<dbReference type="OrthoDB" id="7657751at2"/>
<dbReference type="InterPro" id="IPR029063">
    <property type="entry name" value="SAM-dependent_MTases_sf"/>
</dbReference>
<dbReference type="Gene3D" id="3.40.50.150">
    <property type="entry name" value="Vaccinia Virus protein VP39"/>
    <property type="match status" value="1"/>
</dbReference>
<proteinExistence type="predicted"/>
<dbReference type="RefSeq" id="WP_090220785.1">
    <property type="nucleotide sequence ID" value="NZ_FMWG01000013.1"/>
</dbReference>
<keyword evidence="2" id="KW-1185">Reference proteome</keyword>